<dbReference type="EMBL" id="CANTFL010001429">
    <property type="protein sequence ID" value="CAI5739741.1"/>
    <property type="molecule type" value="Genomic_DNA"/>
</dbReference>
<keyword evidence="1 2" id="KW-0645">Protease</keyword>
<protein>
    <recommendedName>
        <fullName evidence="2">Metalloendopeptidase</fullName>
        <ecNumber evidence="2">3.4.24.-</ecNumber>
    </recommendedName>
</protein>
<keyword evidence="5" id="KW-1185">Reference proteome</keyword>
<evidence type="ECO:0000259" key="3">
    <source>
        <dbReference type="PROSITE" id="PS51864"/>
    </source>
</evidence>
<keyword evidence="1 2" id="KW-0378">Hydrolase</keyword>
<keyword evidence="1 2" id="KW-0862">Zinc</keyword>
<reference evidence="4" key="1">
    <citation type="submission" date="2022-12" db="EMBL/GenBank/DDBJ databases">
        <authorList>
            <person name="Webb A."/>
        </authorList>
    </citation>
    <scope>NUCLEOTIDE SEQUENCE</scope>
    <source>
        <strain evidence="4">Hp1</strain>
    </source>
</reference>
<dbReference type="Proteomes" id="UP001162031">
    <property type="component" value="Unassembled WGS sequence"/>
</dbReference>
<feature type="binding site" evidence="1">
    <location>
        <position position="259"/>
    </location>
    <ligand>
        <name>Zn(2+)</name>
        <dbReference type="ChEBI" id="CHEBI:29105"/>
        <note>catalytic</note>
    </ligand>
</feature>
<dbReference type="PROSITE" id="PS51864">
    <property type="entry name" value="ASTACIN"/>
    <property type="match status" value="1"/>
</dbReference>
<dbReference type="PANTHER" id="PTHR10127">
    <property type="entry name" value="DISCOIDIN, CUB, EGF, LAMININ , AND ZINC METALLOPROTEASE DOMAIN CONTAINING"/>
    <property type="match status" value="1"/>
</dbReference>
<feature type="binding site" evidence="1">
    <location>
        <position position="265"/>
    </location>
    <ligand>
        <name>Zn(2+)</name>
        <dbReference type="ChEBI" id="CHEBI:29105"/>
        <note>catalytic</note>
    </ligand>
</feature>
<evidence type="ECO:0000313" key="4">
    <source>
        <dbReference type="EMBL" id="CAI5739741.1"/>
    </source>
</evidence>
<dbReference type="GO" id="GO:0008270">
    <property type="term" value="F:zinc ion binding"/>
    <property type="evidence" value="ECO:0007669"/>
    <property type="project" value="UniProtKB-UniRule"/>
</dbReference>
<dbReference type="AlphaFoldDB" id="A0AAV0US33"/>
<feature type="domain" description="Peptidase M12A" evidence="3">
    <location>
        <begin position="140"/>
        <end position="385"/>
    </location>
</feature>
<evidence type="ECO:0000256" key="2">
    <source>
        <dbReference type="RuleBase" id="RU361183"/>
    </source>
</evidence>
<keyword evidence="1 2" id="KW-0482">Metalloprotease</keyword>
<feature type="chain" id="PRO_5043087962" description="Metalloendopeptidase" evidence="2">
    <location>
        <begin position="24"/>
        <end position="397"/>
    </location>
</feature>
<comment type="caution">
    <text evidence="1">Lacks conserved residue(s) required for the propagation of feature annotation.</text>
</comment>
<dbReference type="InterPro" id="IPR001506">
    <property type="entry name" value="Peptidase_M12A"/>
</dbReference>
<proteinExistence type="predicted"/>
<dbReference type="Gene3D" id="3.40.390.10">
    <property type="entry name" value="Collagenase (Catalytic Domain)"/>
    <property type="match status" value="1"/>
</dbReference>
<dbReference type="EC" id="3.4.24.-" evidence="2"/>
<feature type="active site" evidence="1">
    <location>
        <position position="256"/>
    </location>
</feature>
<sequence length="397" mass="43522">MGSVRRFVLVAAIATASMVCAAGQAVPRLRHAEPSTHSMPAEPHGAVVKPRDCHVSGVTLRHRSLTYYDANSYVACSNGAAGCYVIERVHDTATQVACPRADFQRRIDAETAVRARVAASATGGPFVPASDDVHRRRLSLVVVSTTRIWDGGVVCYQLSEELPFDAQHEEYIYVAMGKYENHTNVRFVPTATCAREALPYCDACANYVDFKHPTRGRDCNASIGITDDGAQVMNLAERCFEVDDELKTVYGSAMHEIGHSVGMYHEHQHPSRSVAVFWDTVEQGLWSELAVRDLSVGGPYDQDSVMHYPMSYGFCQPNYCSRSTTKTNCVDEDTKFCNLNQDDNDDDDCVDITKELCNKTATEAIGQRKDLSAGDVAAINELYPTAAWPASDSKIGG</sequence>
<keyword evidence="2" id="KW-0732">Signal</keyword>
<gene>
    <name evidence="4" type="ORF">HBR001_LOCUS7922</name>
</gene>
<dbReference type="GO" id="GO:0004222">
    <property type="term" value="F:metalloendopeptidase activity"/>
    <property type="evidence" value="ECO:0007669"/>
    <property type="project" value="UniProtKB-UniRule"/>
</dbReference>
<feature type="binding site" evidence="1">
    <location>
        <position position="255"/>
    </location>
    <ligand>
        <name>Zn(2+)</name>
        <dbReference type="ChEBI" id="CHEBI:29105"/>
        <note>catalytic</note>
    </ligand>
</feature>
<name>A0AAV0US33_HYABA</name>
<dbReference type="PANTHER" id="PTHR10127:SF850">
    <property type="entry name" value="METALLOENDOPEPTIDASE"/>
    <property type="match status" value="1"/>
</dbReference>
<dbReference type="Pfam" id="PF01400">
    <property type="entry name" value="Astacin"/>
    <property type="match status" value="1"/>
</dbReference>
<dbReference type="PRINTS" id="PR00480">
    <property type="entry name" value="ASTACIN"/>
</dbReference>
<accession>A0AAV0US33</accession>
<dbReference type="InterPro" id="IPR024079">
    <property type="entry name" value="MetalloPept_cat_dom_sf"/>
</dbReference>
<feature type="signal peptide" evidence="2">
    <location>
        <begin position="1"/>
        <end position="23"/>
    </location>
</feature>
<organism evidence="4 5">
    <name type="scientific">Hyaloperonospora brassicae</name>
    <name type="common">Brassica downy mildew</name>
    <name type="synonym">Peronospora brassicae</name>
    <dbReference type="NCBI Taxonomy" id="162125"/>
    <lineage>
        <taxon>Eukaryota</taxon>
        <taxon>Sar</taxon>
        <taxon>Stramenopiles</taxon>
        <taxon>Oomycota</taxon>
        <taxon>Peronosporomycetes</taxon>
        <taxon>Peronosporales</taxon>
        <taxon>Peronosporaceae</taxon>
        <taxon>Hyaloperonospora</taxon>
    </lineage>
</organism>
<dbReference type="GO" id="GO:0006508">
    <property type="term" value="P:proteolysis"/>
    <property type="evidence" value="ECO:0007669"/>
    <property type="project" value="UniProtKB-KW"/>
</dbReference>
<keyword evidence="1 2" id="KW-0479">Metal-binding</keyword>
<dbReference type="SMART" id="SM00235">
    <property type="entry name" value="ZnMc"/>
    <property type="match status" value="1"/>
</dbReference>
<evidence type="ECO:0000313" key="5">
    <source>
        <dbReference type="Proteomes" id="UP001162031"/>
    </source>
</evidence>
<evidence type="ECO:0000256" key="1">
    <source>
        <dbReference type="PROSITE-ProRule" id="PRU01211"/>
    </source>
</evidence>
<comment type="caution">
    <text evidence="4">The sequence shown here is derived from an EMBL/GenBank/DDBJ whole genome shotgun (WGS) entry which is preliminary data.</text>
</comment>
<comment type="cofactor">
    <cofactor evidence="1 2">
        <name>Zn(2+)</name>
        <dbReference type="ChEBI" id="CHEBI:29105"/>
    </cofactor>
    <text evidence="1 2">Binds 1 zinc ion per subunit.</text>
</comment>
<dbReference type="InterPro" id="IPR006026">
    <property type="entry name" value="Peptidase_Metallo"/>
</dbReference>
<dbReference type="SUPFAM" id="SSF55486">
    <property type="entry name" value="Metalloproteases ('zincins'), catalytic domain"/>
    <property type="match status" value="1"/>
</dbReference>